<name>A0ABD2XJJ8_9HYME</name>
<protein>
    <submittedName>
        <fullName evidence="1">Uncharacterized protein</fullName>
    </submittedName>
</protein>
<accession>A0ABD2XJJ8</accession>
<evidence type="ECO:0000313" key="1">
    <source>
        <dbReference type="EMBL" id="KAL3405059.1"/>
    </source>
</evidence>
<dbReference type="AlphaFoldDB" id="A0ABD2XJJ8"/>
<proteinExistence type="predicted"/>
<comment type="caution">
    <text evidence="1">The sequence shown here is derived from an EMBL/GenBank/DDBJ whole genome shotgun (WGS) entry which is preliminary data.</text>
</comment>
<gene>
    <name evidence="1" type="ORF">TKK_002116</name>
</gene>
<evidence type="ECO:0000313" key="2">
    <source>
        <dbReference type="Proteomes" id="UP001627154"/>
    </source>
</evidence>
<dbReference type="Proteomes" id="UP001627154">
    <property type="component" value="Unassembled WGS sequence"/>
</dbReference>
<dbReference type="EMBL" id="JBJJXI010000021">
    <property type="protein sequence ID" value="KAL3405059.1"/>
    <property type="molecule type" value="Genomic_DNA"/>
</dbReference>
<reference evidence="1 2" key="1">
    <citation type="journal article" date="2024" name="bioRxiv">
        <title>A reference genome for Trichogramma kaykai: A tiny desert-dwelling parasitoid wasp with competing sex-ratio distorters.</title>
        <authorList>
            <person name="Culotta J."/>
            <person name="Lindsey A.R."/>
        </authorList>
    </citation>
    <scope>NUCLEOTIDE SEQUENCE [LARGE SCALE GENOMIC DNA]</scope>
    <source>
        <strain evidence="1 2">KSX58</strain>
    </source>
</reference>
<sequence>MIAEAAALVSAEKRTTPLAGIMDYLAQHHHRIIPVGFPRTLSTYTAAAAFGHRHRRERVNRVYHKTAFGWDEEKNPSELEI</sequence>
<keyword evidence="2" id="KW-1185">Reference proteome</keyword>
<organism evidence="1 2">
    <name type="scientific">Trichogramma kaykai</name>
    <dbReference type="NCBI Taxonomy" id="54128"/>
    <lineage>
        <taxon>Eukaryota</taxon>
        <taxon>Metazoa</taxon>
        <taxon>Ecdysozoa</taxon>
        <taxon>Arthropoda</taxon>
        <taxon>Hexapoda</taxon>
        <taxon>Insecta</taxon>
        <taxon>Pterygota</taxon>
        <taxon>Neoptera</taxon>
        <taxon>Endopterygota</taxon>
        <taxon>Hymenoptera</taxon>
        <taxon>Apocrita</taxon>
        <taxon>Proctotrupomorpha</taxon>
        <taxon>Chalcidoidea</taxon>
        <taxon>Trichogrammatidae</taxon>
        <taxon>Trichogramma</taxon>
    </lineage>
</organism>